<evidence type="ECO:0000256" key="1">
    <source>
        <dbReference type="SAM" id="SignalP"/>
    </source>
</evidence>
<feature type="chain" id="PRO_5041219392" evidence="1">
    <location>
        <begin position="21"/>
        <end position="174"/>
    </location>
</feature>
<proteinExistence type="predicted"/>
<dbReference type="RefSeq" id="WP_049648190.1">
    <property type="nucleotide sequence ID" value="NZ_CABHYS010000016.1"/>
</dbReference>
<accession>A0AA36LPT9</accession>
<dbReference type="AlphaFoldDB" id="A0AA36LPT9"/>
<dbReference type="EMBL" id="CQBM01000006">
    <property type="protein sequence ID" value="CNI22257.1"/>
    <property type="molecule type" value="Genomic_DNA"/>
</dbReference>
<dbReference type="Proteomes" id="UP000040841">
    <property type="component" value="Unassembled WGS sequence"/>
</dbReference>
<sequence>MNIIKIVAISLLLFWRPVSATVPIPLGDIEVKLEVTTQPKIEIEKPTGGWYNNIKLNNSPESPSLFQAEVPVTVKLRRQEGFKVSIQAPLILSRETGTTHSVPPVFSPAEVSWGKDRANLRPLSTTPAIFTVDNSSTSQTSTDYLLHISALAPSGRDIAGKYHGQLTLIFETNS</sequence>
<evidence type="ECO:0000313" key="2">
    <source>
        <dbReference type="EMBL" id="CNI22257.1"/>
    </source>
</evidence>
<evidence type="ECO:0000313" key="3">
    <source>
        <dbReference type="Proteomes" id="UP000040841"/>
    </source>
</evidence>
<comment type="caution">
    <text evidence="2">The sequence shown here is derived from an EMBL/GenBank/DDBJ whole genome shotgun (WGS) entry which is preliminary data.</text>
</comment>
<reference evidence="2 3" key="1">
    <citation type="submission" date="2015-03" db="EMBL/GenBank/DDBJ databases">
        <authorList>
            <consortium name="Pathogen Informatics"/>
            <person name="Murphy D."/>
        </authorList>
    </citation>
    <scope>NUCLEOTIDE SEQUENCE [LARGE SCALE GENOMIC DNA]</scope>
    <source>
        <strain evidence="2 3">FE82747</strain>
    </source>
</reference>
<gene>
    <name evidence="2" type="ORF">ERS008502_02607</name>
</gene>
<name>A0AA36LPT9_YERMO</name>
<protein>
    <submittedName>
        <fullName evidence="2">Alpha-related fimbriae minor subunit 2</fullName>
    </submittedName>
</protein>
<organism evidence="2 3">
    <name type="scientific">Yersinia mollaretii</name>
    <dbReference type="NCBI Taxonomy" id="33060"/>
    <lineage>
        <taxon>Bacteria</taxon>
        <taxon>Pseudomonadati</taxon>
        <taxon>Pseudomonadota</taxon>
        <taxon>Gammaproteobacteria</taxon>
        <taxon>Enterobacterales</taxon>
        <taxon>Yersiniaceae</taxon>
        <taxon>Yersinia</taxon>
    </lineage>
</organism>
<dbReference type="Gene3D" id="2.60.40.2040">
    <property type="entry name" value="CFA/I fimbrial subunit E, pilin domain"/>
    <property type="match status" value="1"/>
</dbReference>
<keyword evidence="1" id="KW-0732">Signal</keyword>
<feature type="signal peptide" evidence="1">
    <location>
        <begin position="1"/>
        <end position="20"/>
    </location>
</feature>